<dbReference type="Proteomes" id="UP001623232">
    <property type="component" value="Chromosome"/>
</dbReference>
<dbReference type="EMBL" id="CP123584">
    <property type="protein sequence ID" value="WZK87487.1"/>
    <property type="molecule type" value="Genomic_DNA"/>
</dbReference>
<reference evidence="2 3" key="1">
    <citation type="submission" date="2023-04" db="EMBL/GenBank/DDBJ databases">
        <title>Complete genome sequence of Alisedimentitalea scapharcae.</title>
        <authorList>
            <person name="Rong J.-C."/>
            <person name="Yi M.-L."/>
            <person name="Zhao Q."/>
        </authorList>
    </citation>
    <scope>NUCLEOTIDE SEQUENCE [LARGE SCALE GENOMIC DNA]</scope>
    <source>
        <strain evidence="2 3">KCTC 42119</strain>
    </source>
</reference>
<evidence type="ECO:0000256" key="1">
    <source>
        <dbReference type="SAM" id="MobiDB-lite"/>
    </source>
</evidence>
<feature type="region of interest" description="Disordered" evidence="1">
    <location>
        <begin position="32"/>
        <end position="65"/>
    </location>
</feature>
<feature type="compositionally biased region" description="Basic residues" evidence="1">
    <location>
        <begin position="32"/>
        <end position="42"/>
    </location>
</feature>
<dbReference type="RefSeq" id="WP_406644741.1">
    <property type="nucleotide sequence ID" value="NZ_CP123584.1"/>
</dbReference>
<name>A0ABZ2XQ34_9RHOB</name>
<organism evidence="2 3">
    <name type="scientific">Aliisedimentitalea scapharcae</name>
    <dbReference type="NCBI Taxonomy" id="1524259"/>
    <lineage>
        <taxon>Bacteria</taxon>
        <taxon>Pseudomonadati</taxon>
        <taxon>Pseudomonadota</taxon>
        <taxon>Alphaproteobacteria</taxon>
        <taxon>Rhodobacterales</taxon>
        <taxon>Roseobacteraceae</taxon>
        <taxon>Aliisedimentitalea</taxon>
    </lineage>
</organism>
<keyword evidence="3" id="KW-1185">Reference proteome</keyword>
<evidence type="ECO:0008006" key="4">
    <source>
        <dbReference type="Google" id="ProtNLM"/>
    </source>
</evidence>
<gene>
    <name evidence="2" type="ORF">QEZ52_12775</name>
</gene>
<proteinExistence type="predicted"/>
<evidence type="ECO:0000313" key="3">
    <source>
        <dbReference type="Proteomes" id="UP001623232"/>
    </source>
</evidence>
<feature type="compositionally biased region" description="Polar residues" evidence="1">
    <location>
        <begin position="43"/>
        <end position="59"/>
    </location>
</feature>
<accession>A0ABZ2XQ34</accession>
<evidence type="ECO:0000313" key="2">
    <source>
        <dbReference type="EMBL" id="WZK87487.1"/>
    </source>
</evidence>
<sequence length="65" mass="7670">MPAANFDETAPPRHAQLFELIRQENLSDRISSRLKFKKRRRSPVSQTHRQFLERANQSWGPPRPS</sequence>
<protein>
    <recommendedName>
        <fullName evidence="4">Transposase</fullName>
    </recommendedName>
</protein>